<evidence type="ECO:0000313" key="2">
    <source>
        <dbReference type="Proteomes" id="UP000523795"/>
    </source>
</evidence>
<dbReference type="EMBL" id="JAAZSR010000733">
    <property type="protein sequence ID" value="NKX52779.1"/>
    <property type="molecule type" value="Genomic_DNA"/>
</dbReference>
<gene>
    <name evidence="1" type="ORF">HER39_19820</name>
</gene>
<proteinExistence type="predicted"/>
<dbReference type="Proteomes" id="UP000523795">
    <property type="component" value="Unassembled WGS sequence"/>
</dbReference>
<feature type="non-terminal residue" evidence="1">
    <location>
        <position position="1"/>
    </location>
</feature>
<comment type="caution">
    <text evidence="1">The sequence shown here is derived from an EMBL/GenBank/DDBJ whole genome shotgun (WGS) entry which is preliminary data.</text>
</comment>
<feature type="non-terminal residue" evidence="1">
    <location>
        <position position="35"/>
    </location>
</feature>
<protein>
    <submittedName>
        <fullName evidence="1">Protein glxC</fullName>
    </submittedName>
</protein>
<sequence length="35" mass="3707">ARIYVKGKVASLGADCVAKPMRPEHLAELSALLQA</sequence>
<accession>A0ABX1JU02</accession>
<evidence type="ECO:0000313" key="1">
    <source>
        <dbReference type="EMBL" id="NKX52779.1"/>
    </source>
</evidence>
<reference evidence="1 2" key="1">
    <citation type="submission" date="2020-04" db="EMBL/GenBank/DDBJ databases">
        <authorList>
            <person name="Liu S."/>
        </authorList>
    </citation>
    <scope>NUCLEOTIDE SEQUENCE [LARGE SCALE GENOMIC DNA]</scope>
    <source>
        <strain evidence="1 2">CGMCC 1.15091</strain>
    </source>
</reference>
<organism evidence="1 2">
    <name type="scientific">Arthrobacter deserti</name>
    <dbReference type="NCBI Taxonomy" id="1742687"/>
    <lineage>
        <taxon>Bacteria</taxon>
        <taxon>Bacillati</taxon>
        <taxon>Actinomycetota</taxon>
        <taxon>Actinomycetes</taxon>
        <taxon>Micrococcales</taxon>
        <taxon>Micrococcaceae</taxon>
        <taxon>Arthrobacter</taxon>
    </lineage>
</organism>
<keyword evidence="2" id="KW-1185">Reference proteome</keyword>
<name>A0ABX1JU02_9MICC</name>